<dbReference type="EMBL" id="JAYMYQ010000003">
    <property type="protein sequence ID" value="KAK7343580.1"/>
    <property type="molecule type" value="Genomic_DNA"/>
</dbReference>
<evidence type="ECO:0000313" key="1">
    <source>
        <dbReference type="EMBL" id="KAK7343580.1"/>
    </source>
</evidence>
<keyword evidence="2" id="KW-1185">Reference proteome</keyword>
<protein>
    <submittedName>
        <fullName evidence="1">Uncharacterized protein</fullName>
    </submittedName>
</protein>
<dbReference type="Proteomes" id="UP001367508">
    <property type="component" value="Unassembled WGS sequence"/>
</dbReference>
<proteinExistence type="predicted"/>
<name>A0AAN9QMT8_CANGL</name>
<sequence length="70" mass="7776">MYVADRCSCGTHMLGTLHLSCDITHSSSLIKLPRKAKITTGPLLMPTQGMHNPMIIRVRIYSVISQIHSN</sequence>
<reference evidence="1 2" key="1">
    <citation type="submission" date="2024-01" db="EMBL/GenBank/DDBJ databases">
        <title>The genomes of 5 underutilized Papilionoideae crops provide insights into root nodulation and disease resistanc.</title>
        <authorList>
            <person name="Jiang F."/>
        </authorList>
    </citation>
    <scope>NUCLEOTIDE SEQUENCE [LARGE SCALE GENOMIC DNA]</scope>
    <source>
        <strain evidence="1">LVBAO_FW01</strain>
        <tissue evidence="1">Leaves</tissue>
    </source>
</reference>
<comment type="caution">
    <text evidence="1">The sequence shown here is derived from an EMBL/GenBank/DDBJ whole genome shotgun (WGS) entry which is preliminary data.</text>
</comment>
<organism evidence="1 2">
    <name type="scientific">Canavalia gladiata</name>
    <name type="common">Sword bean</name>
    <name type="synonym">Dolichos gladiatus</name>
    <dbReference type="NCBI Taxonomy" id="3824"/>
    <lineage>
        <taxon>Eukaryota</taxon>
        <taxon>Viridiplantae</taxon>
        <taxon>Streptophyta</taxon>
        <taxon>Embryophyta</taxon>
        <taxon>Tracheophyta</taxon>
        <taxon>Spermatophyta</taxon>
        <taxon>Magnoliopsida</taxon>
        <taxon>eudicotyledons</taxon>
        <taxon>Gunneridae</taxon>
        <taxon>Pentapetalae</taxon>
        <taxon>rosids</taxon>
        <taxon>fabids</taxon>
        <taxon>Fabales</taxon>
        <taxon>Fabaceae</taxon>
        <taxon>Papilionoideae</taxon>
        <taxon>50 kb inversion clade</taxon>
        <taxon>NPAAA clade</taxon>
        <taxon>indigoferoid/millettioid clade</taxon>
        <taxon>Phaseoleae</taxon>
        <taxon>Canavalia</taxon>
    </lineage>
</organism>
<gene>
    <name evidence="1" type="ORF">VNO77_12416</name>
</gene>
<evidence type="ECO:0000313" key="2">
    <source>
        <dbReference type="Proteomes" id="UP001367508"/>
    </source>
</evidence>
<dbReference type="AlphaFoldDB" id="A0AAN9QMT8"/>
<accession>A0AAN9QMT8</accession>